<dbReference type="OrthoDB" id="60033at2759"/>
<proteinExistence type="predicted"/>
<dbReference type="GO" id="GO:0009190">
    <property type="term" value="P:cyclic nucleotide biosynthetic process"/>
    <property type="evidence" value="ECO:0007669"/>
    <property type="project" value="InterPro"/>
</dbReference>
<dbReference type="InterPro" id="IPR001054">
    <property type="entry name" value="A/G_cyclase"/>
</dbReference>
<comment type="caution">
    <text evidence="4">The sequence shown here is derived from an EMBL/GenBank/DDBJ whole genome shotgun (WGS) entry which is preliminary data.</text>
</comment>
<dbReference type="Gene3D" id="3.30.70.1230">
    <property type="entry name" value="Nucleotide cyclase"/>
    <property type="match status" value="1"/>
</dbReference>
<dbReference type="InterPro" id="IPR029787">
    <property type="entry name" value="Nucleotide_cyclase"/>
</dbReference>
<organism evidence="4 5">
    <name type="scientific">Kipferlia bialata</name>
    <dbReference type="NCBI Taxonomy" id="797122"/>
    <lineage>
        <taxon>Eukaryota</taxon>
        <taxon>Metamonada</taxon>
        <taxon>Carpediemonas-like organisms</taxon>
        <taxon>Kipferlia</taxon>
    </lineage>
</organism>
<feature type="compositionally biased region" description="Basic and acidic residues" evidence="1">
    <location>
        <begin position="733"/>
        <end position="747"/>
    </location>
</feature>
<evidence type="ECO:0000256" key="2">
    <source>
        <dbReference type="SAM" id="Phobius"/>
    </source>
</evidence>
<feature type="region of interest" description="Disordered" evidence="1">
    <location>
        <begin position="724"/>
        <end position="747"/>
    </location>
</feature>
<dbReference type="Proteomes" id="UP000265618">
    <property type="component" value="Unassembled WGS sequence"/>
</dbReference>
<dbReference type="Pfam" id="PF00211">
    <property type="entry name" value="Guanylate_cyc"/>
    <property type="match status" value="1"/>
</dbReference>
<dbReference type="SMART" id="SM00044">
    <property type="entry name" value="CYCc"/>
    <property type="match status" value="1"/>
</dbReference>
<feature type="compositionally biased region" description="Low complexity" evidence="1">
    <location>
        <begin position="415"/>
        <end position="424"/>
    </location>
</feature>
<name>A0A9K3CVW2_9EUKA</name>
<accession>A0A9K3CVW2</accession>
<evidence type="ECO:0000313" key="5">
    <source>
        <dbReference type="Proteomes" id="UP000265618"/>
    </source>
</evidence>
<keyword evidence="2" id="KW-1133">Transmembrane helix</keyword>
<dbReference type="PANTHER" id="PTHR43081">
    <property type="entry name" value="ADENYLATE CYCLASE, TERMINAL-DIFFERENTIATION SPECIFIC-RELATED"/>
    <property type="match status" value="1"/>
</dbReference>
<evidence type="ECO:0000256" key="1">
    <source>
        <dbReference type="SAM" id="MobiDB-lite"/>
    </source>
</evidence>
<dbReference type="CDD" id="cd07302">
    <property type="entry name" value="CHD"/>
    <property type="match status" value="1"/>
</dbReference>
<reference evidence="4 5" key="1">
    <citation type="journal article" date="2018" name="PLoS ONE">
        <title>The draft genome of Kipferlia bialata reveals reductive genome evolution in fornicate parasites.</title>
        <authorList>
            <person name="Tanifuji G."/>
            <person name="Takabayashi S."/>
            <person name="Kume K."/>
            <person name="Takagi M."/>
            <person name="Nakayama T."/>
            <person name="Kamikawa R."/>
            <person name="Inagaki Y."/>
            <person name="Hashimoto T."/>
        </authorList>
    </citation>
    <scope>NUCLEOTIDE SEQUENCE [LARGE SCALE GENOMIC DNA]</scope>
    <source>
        <strain evidence="4">NY0173</strain>
    </source>
</reference>
<dbReference type="PANTHER" id="PTHR43081:SF1">
    <property type="entry name" value="ADENYLATE CYCLASE, TERMINAL-DIFFERENTIATION SPECIFIC"/>
    <property type="match status" value="1"/>
</dbReference>
<dbReference type="EMBL" id="BDIP01001236">
    <property type="protein sequence ID" value="GIQ83927.1"/>
    <property type="molecule type" value="Genomic_DNA"/>
</dbReference>
<keyword evidence="5" id="KW-1185">Reference proteome</keyword>
<evidence type="ECO:0000313" key="4">
    <source>
        <dbReference type="EMBL" id="GIQ83927.1"/>
    </source>
</evidence>
<feature type="transmembrane region" description="Helical" evidence="2">
    <location>
        <begin position="12"/>
        <end position="36"/>
    </location>
</feature>
<feature type="region of interest" description="Disordered" evidence="1">
    <location>
        <begin position="401"/>
        <end position="438"/>
    </location>
</feature>
<dbReference type="AlphaFoldDB" id="A0A9K3CVW2"/>
<protein>
    <recommendedName>
        <fullName evidence="3">Guanylate cyclase domain-containing protein</fullName>
    </recommendedName>
</protein>
<dbReference type="GO" id="GO:0035556">
    <property type="term" value="P:intracellular signal transduction"/>
    <property type="evidence" value="ECO:0007669"/>
    <property type="project" value="InterPro"/>
</dbReference>
<dbReference type="InterPro" id="IPR050697">
    <property type="entry name" value="Adenylyl/Guanylyl_Cyclase_3/4"/>
</dbReference>
<evidence type="ECO:0000259" key="3">
    <source>
        <dbReference type="PROSITE" id="PS50125"/>
    </source>
</evidence>
<keyword evidence="2" id="KW-0472">Membrane</keyword>
<dbReference type="SUPFAM" id="SSF55073">
    <property type="entry name" value="Nucleotide cyclase"/>
    <property type="match status" value="1"/>
</dbReference>
<feature type="domain" description="Guanylate cyclase" evidence="3">
    <location>
        <begin position="491"/>
        <end position="626"/>
    </location>
</feature>
<keyword evidence="2" id="KW-0812">Transmembrane</keyword>
<sequence length="840" mass="89397">MIRRLYAVSLRSAFELCFSVTILVLLLISSSLIVSIVSDLVRDDIRNTAAVAAASAVGILGERLVSSLSRQDPFTDPFIHSYAHSDIHPIGAHPISSGSCDKTQHRSPHQATGYLWLDGDGYAYESDDTSTKYLKLEEEAWLHKVLCQSYSAGTDMYTDLDGGPLSHPVLSGLLVHHSVALPAGQAPLPLSPLSPLSMYGSVTDTPSDILVLSVPFPPDNWGVSDAGLPLPLMGWDRAPATCPPVTVVRRLRVASALQGVSSALASCPTGQAALARVGVGMPCPLHNWASLLSADVSTVYVDSDMGNNADTSMGGTGGTAYAASDSSLSLSTVTSLGNGALSLTLQMVYSQYTHRALKLYVPITLSLSYACGMLLVLQFGARVIAPLQHSIGSLADPLSMPVSVSPRDRQGQGEDTSTSGDTGTKSARASRTHSVPPPPLIDLSEYGLVLSAAERLNRTNTFFSLFVPESVQTDIARGEQVVRKMGRTNACLLFVDVDGFTSLCETEPPGVISSFMEIFFEACSTIISRYGGYIDKFIGDCIMAVWPTEQVFELSASAEKVCRAAIAIQTSVADVSRDIERQGFRHKISCKIGINAGPVLIGYIGSASRFSYTLVGDTVNLAARLEGLNHQFGTRILATEAFASLLGPDFLTRALGPYPVKGKNDPVSLSEIIGLTDDMSPQELEVVSLHNLAWAAIRGGNLGTAAALSHSALDAARRLSAGHGQTEGYGGYDRYRDPGHRKGHEGEDRAAGQILSVQPTILLNEQISNVIEHPLFQVNQPTEGYSLATLLDGGGLPVEGTGYGALDRQGDDSEDVSVVWKQTGKDGEISDLLNSLRVMQ</sequence>
<dbReference type="PROSITE" id="PS50125">
    <property type="entry name" value="GUANYLATE_CYCLASE_2"/>
    <property type="match status" value="1"/>
</dbReference>
<gene>
    <name evidence="4" type="ORF">KIPB_005333</name>
</gene>